<dbReference type="KEGG" id="vg:40079471"/>
<proteinExistence type="predicted"/>
<dbReference type="EMBL" id="JQ067084">
    <property type="protein sequence ID" value="ALH23791.1"/>
    <property type="molecule type" value="Genomic_DNA"/>
</dbReference>
<dbReference type="OrthoDB" id="20638at10239"/>
<evidence type="ECO:0000313" key="6">
    <source>
        <dbReference type="Proteomes" id="UP000006182"/>
    </source>
</evidence>
<keyword evidence="2" id="KW-0479">Metal-binding</keyword>
<dbReference type="InterPro" id="IPR007115">
    <property type="entry name" value="6-PTP_synth/QueD"/>
</dbReference>
<accession>A0A0S0MVM4</accession>
<dbReference type="GO" id="GO:0016829">
    <property type="term" value="F:lyase activity"/>
    <property type="evidence" value="ECO:0007669"/>
    <property type="project" value="UniProtKB-KW"/>
</dbReference>
<dbReference type="PANTHER" id="PTHR12589">
    <property type="entry name" value="PYRUVOYL TETRAHYDROBIOPTERIN SYNTHASE"/>
    <property type="match status" value="1"/>
</dbReference>
<keyword evidence="6" id="KW-1185">Reference proteome</keyword>
<dbReference type="InterPro" id="IPR038418">
    <property type="entry name" value="6-PTP_synth/QueD_sf"/>
</dbReference>
<sequence length="140" mass="16175">MPWQAKRYHDISCGHRVFQHESKCAHLHGHNYRVHFTCEAESLDNIGRVIDFSDMKSRLCMWLEDNWDHKTLIWENDPWAKVLPEIDPTIVIVPFNPTAENIAQHLVEVIGPQQLAGTGIKLVHCDVEETRKCSASFHAH</sequence>
<dbReference type="SUPFAM" id="SSF55620">
    <property type="entry name" value="Tetrahydrobiopterin biosynthesis enzymes-like"/>
    <property type="match status" value="1"/>
</dbReference>
<reference evidence="5 6" key="1">
    <citation type="journal article" date="2012" name="Appl. Environ. Microbiol.">
        <title>High Diversity and Novel Species of Pseudomonas aeruginosa Bacteriophages.</title>
        <authorList>
            <person name="Sepulveda-Robles O."/>
            <person name="Kameyama L."/>
            <person name="Guarneros G."/>
        </authorList>
    </citation>
    <scope>NUCLEOTIDE SEQUENCE [LARGE SCALE GENOMIC DNA]</scope>
</reference>
<dbReference type="GeneID" id="40079471"/>
<protein>
    <submittedName>
        <fullName evidence="5">QueD-like protein</fullName>
    </submittedName>
</protein>
<evidence type="ECO:0000256" key="3">
    <source>
        <dbReference type="ARBA" id="ARBA00022833"/>
    </source>
</evidence>
<dbReference type="Pfam" id="PF01242">
    <property type="entry name" value="PTPS"/>
    <property type="match status" value="1"/>
</dbReference>
<comment type="cofactor">
    <cofactor evidence="1">
        <name>Zn(2+)</name>
        <dbReference type="ChEBI" id="CHEBI:29105"/>
    </cofactor>
</comment>
<evidence type="ECO:0000256" key="4">
    <source>
        <dbReference type="ARBA" id="ARBA00023239"/>
    </source>
</evidence>
<dbReference type="GO" id="GO:0046872">
    <property type="term" value="F:metal ion binding"/>
    <property type="evidence" value="ECO:0007669"/>
    <property type="project" value="UniProtKB-KW"/>
</dbReference>
<dbReference type="PANTHER" id="PTHR12589:SF7">
    <property type="entry name" value="6-PYRUVOYL TETRAHYDROBIOPTERIN SYNTHASE"/>
    <property type="match status" value="1"/>
</dbReference>
<evidence type="ECO:0000256" key="1">
    <source>
        <dbReference type="ARBA" id="ARBA00001947"/>
    </source>
</evidence>
<name>A0A0S0MVM4_9CAUD</name>
<dbReference type="RefSeq" id="YP_009603589.1">
    <property type="nucleotide sequence ID" value="NC_041953.1"/>
</dbReference>
<evidence type="ECO:0000313" key="5">
    <source>
        <dbReference type="EMBL" id="ALH23791.1"/>
    </source>
</evidence>
<keyword evidence="4" id="KW-0456">Lyase</keyword>
<organism evidence="5 6">
    <name type="scientific">Pseudomonas phage PaMx25</name>
    <dbReference type="NCBI Taxonomy" id="1175654"/>
    <lineage>
        <taxon>Viruses</taxon>
        <taxon>Duplodnaviria</taxon>
        <taxon>Heunggongvirae</taxon>
        <taxon>Uroviricota</taxon>
        <taxon>Caudoviricetes</taxon>
        <taxon>Queuovirinae</taxon>
        <taxon>Nipunavirus</taxon>
        <taxon>Nipunavirus PaMx25</taxon>
    </lineage>
</organism>
<evidence type="ECO:0000256" key="2">
    <source>
        <dbReference type="ARBA" id="ARBA00022723"/>
    </source>
</evidence>
<gene>
    <name evidence="5" type="primary">queD</name>
    <name evidence="5" type="ORF">PaMx25_39</name>
</gene>
<keyword evidence="3" id="KW-0862">Zinc</keyword>
<dbReference type="Gene3D" id="3.30.479.10">
    <property type="entry name" value="6-pyruvoyl tetrahydropterin synthase/QueD"/>
    <property type="match status" value="1"/>
</dbReference>
<dbReference type="Proteomes" id="UP000006182">
    <property type="component" value="Segment"/>
</dbReference>